<proteinExistence type="inferred from homology"/>
<feature type="transmembrane region" description="Helical" evidence="11">
    <location>
        <begin position="78"/>
        <end position="97"/>
    </location>
</feature>
<name>A0A2H0N7M6_9BACT</name>
<dbReference type="Pfam" id="PF00119">
    <property type="entry name" value="ATP-synt_A"/>
    <property type="match status" value="1"/>
</dbReference>
<evidence type="ECO:0000256" key="5">
    <source>
        <dbReference type="ARBA" id="ARBA00022692"/>
    </source>
</evidence>
<dbReference type="Gene3D" id="1.20.120.220">
    <property type="entry name" value="ATP synthase, F0 complex, subunit A"/>
    <property type="match status" value="1"/>
</dbReference>
<evidence type="ECO:0000256" key="2">
    <source>
        <dbReference type="ARBA" id="ARBA00006810"/>
    </source>
</evidence>
<dbReference type="PRINTS" id="PR00123">
    <property type="entry name" value="ATPASEA"/>
</dbReference>
<comment type="function">
    <text evidence="11">Key component of the proton channel; it plays a direct role in the translocation of protons across the membrane.</text>
</comment>
<dbReference type="InterPro" id="IPR045082">
    <property type="entry name" value="ATP_syn_F0_a_bact/chloroplast"/>
</dbReference>
<dbReference type="PROSITE" id="PS00449">
    <property type="entry name" value="ATPASE_A"/>
    <property type="match status" value="1"/>
</dbReference>
<evidence type="ECO:0000256" key="1">
    <source>
        <dbReference type="ARBA" id="ARBA00004141"/>
    </source>
</evidence>
<comment type="subcellular location">
    <subcellularLocation>
        <location evidence="11">Cell membrane</location>
        <topology evidence="11">Multi-pass membrane protein</topology>
    </subcellularLocation>
    <subcellularLocation>
        <location evidence="1">Membrane</location>
        <topology evidence="1">Multi-pass membrane protein</topology>
    </subcellularLocation>
</comment>
<dbReference type="InterPro" id="IPR035908">
    <property type="entry name" value="F0_ATP_A_sf"/>
</dbReference>
<feature type="transmembrane region" description="Helical" evidence="11">
    <location>
        <begin position="210"/>
        <end position="233"/>
    </location>
</feature>
<feature type="transmembrane region" description="Helical" evidence="11">
    <location>
        <begin position="22"/>
        <end position="42"/>
    </location>
</feature>
<evidence type="ECO:0000256" key="6">
    <source>
        <dbReference type="ARBA" id="ARBA00022781"/>
    </source>
</evidence>
<dbReference type="AlphaFoldDB" id="A0A2H0N7M6"/>
<dbReference type="InterPro" id="IPR023011">
    <property type="entry name" value="ATP_synth_F0_asu_AS"/>
</dbReference>
<feature type="transmembrane region" description="Helical" evidence="11">
    <location>
        <begin position="150"/>
        <end position="172"/>
    </location>
</feature>
<accession>A0A2H0N7M6</accession>
<evidence type="ECO:0000256" key="10">
    <source>
        <dbReference type="ARBA" id="ARBA00023310"/>
    </source>
</evidence>
<evidence type="ECO:0000256" key="7">
    <source>
        <dbReference type="ARBA" id="ARBA00022989"/>
    </source>
</evidence>
<organism evidence="12 13">
    <name type="scientific">Candidatus Liptonbacteria bacterium CG11_big_fil_rev_8_21_14_0_20_35_14</name>
    <dbReference type="NCBI Taxonomy" id="1974634"/>
    <lineage>
        <taxon>Bacteria</taxon>
        <taxon>Candidatus Liptoniibacteriota</taxon>
    </lineage>
</organism>
<evidence type="ECO:0000313" key="12">
    <source>
        <dbReference type="EMBL" id="PIR04867.1"/>
    </source>
</evidence>
<evidence type="ECO:0000256" key="9">
    <source>
        <dbReference type="ARBA" id="ARBA00023136"/>
    </source>
</evidence>
<keyword evidence="9 11" id="KW-0472">Membrane</keyword>
<keyword evidence="11" id="KW-1003">Cell membrane</keyword>
<protein>
    <recommendedName>
        <fullName evidence="11">ATP synthase subunit a</fullName>
    </recommendedName>
    <alternativeName>
        <fullName evidence="11">ATP synthase F0 sector subunit a</fullName>
    </alternativeName>
    <alternativeName>
        <fullName evidence="11">F-ATPase subunit 6</fullName>
    </alternativeName>
</protein>
<dbReference type="GO" id="GO:0045259">
    <property type="term" value="C:proton-transporting ATP synthase complex"/>
    <property type="evidence" value="ECO:0007669"/>
    <property type="project" value="UniProtKB-KW"/>
</dbReference>
<evidence type="ECO:0000256" key="3">
    <source>
        <dbReference type="ARBA" id="ARBA00022448"/>
    </source>
</evidence>
<dbReference type="GO" id="GO:0042777">
    <property type="term" value="P:proton motive force-driven plasma membrane ATP synthesis"/>
    <property type="evidence" value="ECO:0007669"/>
    <property type="project" value="TreeGrafter"/>
</dbReference>
<dbReference type="InterPro" id="IPR000568">
    <property type="entry name" value="ATP_synth_F0_asu"/>
</dbReference>
<evidence type="ECO:0000256" key="11">
    <source>
        <dbReference type="HAMAP-Rule" id="MF_01393"/>
    </source>
</evidence>
<keyword evidence="10 11" id="KW-0066">ATP synthesis</keyword>
<feature type="transmembrane region" description="Helical" evidence="11">
    <location>
        <begin position="184"/>
        <end position="204"/>
    </location>
</feature>
<dbReference type="Proteomes" id="UP000229893">
    <property type="component" value="Unassembled WGS sequence"/>
</dbReference>
<dbReference type="EMBL" id="PCWO01000031">
    <property type="protein sequence ID" value="PIR04867.1"/>
    <property type="molecule type" value="Genomic_DNA"/>
</dbReference>
<keyword evidence="3 11" id="KW-0813">Transport</keyword>
<dbReference type="HAMAP" id="MF_01393">
    <property type="entry name" value="ATP_synth_a_bact"/>
    <property type="match status" value="1"/>
</dbReference>
<dbReference type="PANTHER" id="PTHR42823:SF3">
    <property type="entry name" value="ATP SYNTHASE SUBUNIT A, CHLOROPLASTIC"/>
    <property type="match status" value="1"/>
</dbReference>
<keyword evidence="7 11" id="KW-1133">Transmembrane helix</keyword>
<sequence length="241" mass="26300">MDISLAPNILTNIYGFPITNTFVWTIFLSLVLVGFFGVMRLFWSVVPGRAQSVVELLIGGGFSFVESVIGDYEKAKKAFPLVMTFFIFILLANLFTFMPGQGAISIKTEGGSVSLFRAVMSDYGMVFALTMITVITVQVIAIIVNGPLGYLGKFINFKSPLSFILGVMDIIVEFAKILSLSFRLFGNIFAGEVLGGVMLFLMPFVVPTAFLFLGVLSAVIQAFVFSVLTLVFISQASEKIN</sequence>
<gene>
    <name evidence="11" type="primary">atpB</name>
    <name evidence="12" type="ORF">COV57_02095</name>
</gene>
<dbReference type="CDD" id="cd00310">
    <property type="entry name" value="ATP-synt_Fo_a_6"/>
    <property type="match status" value="1"/>
</dbReference>
<evidence type="ECO:0000256" key="4">
    <source>
        <dbReference type="ARBA" id="ARBA00022547"/>
    </source>
</evidence>
<evidence type="ECO:0000313" key="13">
    <source>
        <dbReference type="Proteomes" id="UP000229893"/>
    </source>
</evidence>
<reference evidence="12 13" key="1">
    <citation type="submission" date="2017-09" db="EMBL/GenBank/DDBJ databases">
        <title>Depth-based differentiation of microbial function through sediment-hosted aquifers and enrichment of novel symbionts in the deep terrestrial subsurface.</title>
        <authorList>
            <person name="Probst A.J."/>
            <person name="Ladd B."/>
            <person name="Jarett J.K."/>
            <person name="Geller-Mcgrath D.E."/>
            <person name="Sieber C.M."/>
            <person name="Emerson J.B."/>
            <person name="Anantharaman K."/>
            <person name="Thomas B.C."/>
            <person name="Malmstrom R."/>
            <person name="Stieglmeier M."/>
            <person name="Klingl A."/>
            <person name="Woyke T."/>
            <person name="Ryan C.M."/>
            <person name="Banfield J.F."/>
        </authorList>
    </citation>
    <scope>NUCLEOTIDE SEQUENCE [LARGE SCALE GENOMIC DNA]</scope>
    <source>
        <strain evidence="12">CG11_big_fil_rev_8_21_14_0_20_35_14</strain>
    </source>
</reference>
<dbReference type="PANTHER" id="PTHR42823">
    <property type="entry name" value="ATP SYNTHASE SUBUNIT A, CHLOROPLASTIC"/>
    <property type="match status" value="1"/>
</dbReference>
<keyword evidence="5 11" id="KW-0812">Transmembrane</keyword>
<keyword evidence="4 11" id="KW-0138">CF(0)</keyword>
<comment type="similarity">
    <text evidence="2 11">Belongs to the ATPase A chain family.</text>
</comment>
<dbReference type="GO" id="GO:0046933">
    <property type="term" value="F:proton-transporting ATP synthase activity, rotational mechanism"/>
    <property type="evidence" value="ECO:0007669"/>
    <property type="project" value="UniProtKB-UniRule"/>
</dbReference>
<evidence type="ECO:0000256" key="8">
    <source>
        <dbReference type="ARBA" id="ARBA00023065"/>
    </source>
</evidence>
<dbReference type="SUPFAM" id="SSF81336">
    <property type="entry name" value="F1F0 ATP synthase subunit A"/>
    <property type="match status" value="1"/>
</dbReference>
<keyword evidence="8 11" id="KW-0406">Ion transport</keyword>
<keyword evidence="6 11" id="KW-0375">Hydrogen ion transport</keyword>
<dbReference type="GO" id="GO:0005886">
    <property type="term" value="C:plasma membrane"/>
    <property type="evidence" value="ECO:0007669"/>
    <property type="project" value="UniProtKB-SubCell"/>
</dbReference>
<feature type="transmembrane region" description="Helical" evidence="11">
    <location>
        <begin position="123"/>
        <end position="144"/>
    </location>
</feature>
<comment type="caution">
    <text evidence="12">The sequence shown here is derived from an EMBL/GenBank/DDBJ whole genome shotgun (WGS) entry which is preliminary data.</text>
</comment>